<evidence type="ECO:0000256" key="1">
    <source>
        <dbReference type="ARBA" id="ARBA00007626"/>
    </source>
</evidence>
<organism evidence="7 8">
    <name type="scientific">Malus domestica</name>
    <name type="common">Apple</name>
    <name type="synonym">Pyrus malus</name>
    <dbReference type="NCBI Taxonomy" id="3750"/>
    <lineage>
        <taxon>Eukaryota</taxon>
        <taxon>Viridiplantae</taxon>
        <taxon>Streptophyta</taxon>
        <taxon>Embryophyta</taxon>
        <taxon>Tracheophyta</taxon>
        <taxon>Spermatophyta</taxon>
        <taxon>Magnoliopsida</taxon>
        <taxon>eudicotyledons</taxon>
        <taxon>Gunneridae</taxon>
        <taxon>Pentapetalae</taxon>
        <taxon>rosids</taxon>
        <taxon>fabids</taxon>
        <taxon>Rosales</taxon>
        <taxon>Rosaceae</taxon>
        <taxon>Amygdaloideae</taxon>
        <taxon>Maleae</taxon>
        <taxon>Malus</taxon>
    </lineage>
</organism>
<feature type="domain" description="Exostosin GT47" evidence="6">
    <location>
        <begin position="1101"/>
        <end position="1436"/>
    </location>
</feature>
<feature type="repeat" description="PPR" evidence="3">
    <location>
        <begin position="512"/>
        <end position="546"/>
    </location>
</feature>
<evidence type="ECO:0000256" key="4">
    <source>
        <dbReference type="SAM" id="MobiDB-lite"/>
    </source>
</evidence>
<feature type="repeat" description="PPR" evidence="3">
    <location>
        <begin position="372"/>
        <end position="406"/>
    </location>
</feature>
<feature type="repeat" description="PPR" evidence="3">
    <location>
        <begin position="477"/>
        <end position="511"/>
    </location>
</feature>
<feature type="repeat" description="PPR" evidence="3">
    <location>
        <begin position="302"/>
        <end position="336"/>
    </location>
</feature>
<proteinExistence type="inferred from homology"/>
<evidence type="ECO:0000259" key="6">
    <source>
        <dbReference type="Pfam" id="PF03016"/>
    </source>
</evidence>
<feature type="transmembrane region" description="Helical" evidence="5">
    <location>
        <begin position="999"/>
        <end position="1019"/>
    </location>
</feature>
<dbReference type="Proteomes" id="UP000290289">
    <property type="component" value="Chromosome 8"/>
</dbReference>
<keyword evidence="5" id="KW-0472">Membrane</keyword>
<evidence type="ECO:0000256" key="3">
    <source>
        <dbReference type="PROSITE-ProRule" id="PRU00708"/>
    </source>
</evidence>
<dbReference type="PROSITE" id="PS51375">
    <property type="entry name" value="PPR"/>
    <property type="match status" value="16"/>
</dbReference>
<keyword evidence="5" id="KW-0812">Transmembrane</keyword>
<feature type="repeat" description="PPR" evidence="3">
    <location>
        <begin position="407"/>
        <end position="441"/>
    </location>
</feature>
<dbReference type="PANTHER" id="PTHR47447:SF22">
    <property type="entry name" value="TETRATRICOPEPTIDE-LIKE HELICAL DOMAIN SUPERFAMILY"/>
    <property type="match status" value="1"/>
</dbReference>
<feature type="repeat" description="PPR" evidence="3">
    <location>
        <begin position="547"/>
        <end position="581"/>
    </location>
</feature>
<evidence type="ECO:0000256" key="5">
    <source>
        <dbReference type="SAM" id="Phobius"/>
    </source>
</evidence>
<dbReference type="InterPro" id="IPR002885">
    <property type="entry name" value="PPR_rpt"/>
</dbReference>
<feature type="repeat" description="PPR" evidence="3">
    <location>
        <begin position="337"/>
        <end position="371"/>
    </location>
</feature>
<dbReference type="Pfam" id="PF13041">
    <property type="entry name" value="PPR_2"/>
    <property type="match status" value="7"/>
</dbReference>
<evidence type="ECO:0000256" key="2">
    <source>
        <dbReference type="ARBA" id="ARBA00022737"/>
    </source>
</evidence>
<evidence type="ECO:0000313" key="7">
    <source>
        <dbReference type="EMBL" id="RXH92208.1"/>
    </source>
</evidence>
<gene>
    <name evidence="7" type="ORF">DVH24_033104</name>
</gene>
<dbReference type="Pfam" id="PF01535">
    <property type="entry name" value="PPR"/>
    <property type="match status" value="1"/>
</dbReference>
<feature type="repeat" description="PPR" evidence="3">
    <location>
        <begin position="617"/>
        <end position="651"/>
    </location>
</feature>
<dbReference type="InterPro" id="IPR011990">
    <property type="entry name" value="TPR-like_helical_dom_sf"/>
</dbReference>
<feature type="repeat" description="PPR" evidence="3">
    <location>
        <begin position="442"/>
        <end position="476"/>
    </location>
</feature>
<sequence>MMRKPMAVICHPPEPFLFLLLKPFSSISSAAAAPLPLSNEPHDLSSQLFAILSRPNWQRHPSLKQLAPSISPSHVSSVFALNLDPRTALAFFNWIALKPGYKHTVHCHSSLLNILLPNGFLQVAEKIRISMIKASSSPQDALFVLKFLRELNGAGEFEFKLTLRCYNFLLMSLSKFSLLQDLKALYLEMLDDMVSPNLHTFNTMINAYCKVGNVAEADLYFSRIGQAGFHPDTFTYTSLILGHCRNKDVDSGYRVFKLMPQKGCQRNEVSYTNLIHGFCEAYRIDEALKLFSQMGEDNCFPTVRTYTVLICALCKLGRKLEAMNLFKEMTDKGCEPNVHTYTVLIDSMCKENKLDEARNLLNKMLEKRLVPNVVTYNAMIDGYCKEGAVEAALGILALMESSNCYPNARTYNELICGFCKRKNIHQAMALLGKMLDRKLSPSLYTYNSLIHGQCTMGHFESAYRLLNLMKESGLVPDRWSYSSLIDALCKRGRLEEAHALFDSLNEKGIKSNDVIFTSLIDGYCKVGKIDDAHSLFDRMLAEDCLPNSFTYNTLIDVLCKEERLEEAFSLVEKMLSIGVKATTHTYTILIKQMLKEGDFDHARRLLNQMVSSGNQPDLFTYTTFIHAYCGIGNVEEAEKLMMKMNEEGIIADSLTYTLLIDGYGRMRLIDCAFDVLKRMFDSCCDPSHYTYSFLIKHLSNEKLTETNNNMVGIDLFSKVSLIDISDVWKTMDFDIALELFEKMAGHGCAPSTNTYEKLIVGLCKERRLEVAQRLYSHMRERKISSSENIYNSLLNCCCTLQKYGEAATLVDAMIKDGYLPTLESSTMLVCGLLDEEKTEKAKAIFRTLLLCEYNHDEVAWKVLFDGLLKRGFVNICSELISIMEKMGCQLHPQTYSMLIEGMDVSSASTICFSGTRTLPLMILTQNALALMFGVVHPSFHLSICTANQMQERKVGRWPFLYSSENRNQYWMAVIIIRCRTNQLSWGSLDGSAGKCHKQLGFALITSFLSFFVLILFNFSDLSAGRNNTRGITFLINNFGNVIFNQRPHSSSLPLNGTLNATNSSTTTTTTHAQSSGRVTKAPVQPISDEIEKNNAGFDSDSCSGRYVYVYDLPKRFNQDLLKNCHSLMKWTDMCPHLSNMGLGPKIHSSTGKLVGNGWFATNQFSLGVIFHNRMKQYRCLTNDSSLASAVFVPFYAGLDVGRYLWDCNTSVRDASPLELVKWLSRRPEWKTMWGRDHFIVGGRIGWDFRRKTDDDSDWGSKLMLLPETKNMTMLSIEASCWNNDHAIPYPTYFHPSKDSEVFEWQRRMRKRKRRHLFSFAGAPRPDLKIRDLIIDQCKSSSKCKLVGCYKGAIRCDDPLNVMEAFQGSVFCLQPPGDSYTRRSTFDSILAGCIPVFFRPGSAYAQYLWHFPNDPSKYSVFISENDIKDKKAIINKMLLRIPKHQVAAMREEVIRLIPKVIYADPRAPRLNTVEDAFDIAVKGVLDKVDKTRKDMKEGKDPGNAFWEINPAKFDMPKLAKEGEKNTNRSITSV</sequence>
<feature type="compositionally biased region" description="Low complexity" evidence="4">
    <location>
        <begin position="1061"/>
        <end position="1070"/>
    </location>
</feature>
<comment type="caution">
    <text evidence="7">The sequence shown here is derived from an EMBL/GenBank/DDBJ whole genome shotgun (WGS) entry which is preliminary data.</text>
</comment>
<dbReference type="Gene3D" id="1.25.40.10">
    <property type="entry name" value="Tetratricopeptide repeat domain"/>
    <property type="match status" value="8"/>
</dbReference>
<dbReference type="EMBL" id="RDQH01000334">
    <property type="protein sequence ID" value="RXH92208.1"/>
    <property type="molecule type" value="Genomic_DNA"/>
</dbReference>
<keyword evidence="8" id="KW-1185">Reference proteome</keyword>
<protein>
    <recommendedName>
        <fullName evidence="6">Exostosin GT47 domain-containing protein</fullName>
    </recommendedName>
</protein>
<keyword evidence="2" id="KW-0677">Repeat</keyword>
<dbReference type="SUPFAM" id="SSF48452">
    <property type="entry name" value="TPR-like"/>
    <property type="match status" value="1"/>
</dbReference>
<feature type="repeat" description="PPR" evidence="3">
    <location>
        <begin position="751"/>
        <end position="785"/>
    </location>
</feature>
<accession>A0A498J941</accession>
<comment type="similarity">
    <text evidence="1">Belongs to the PPR family. P subfamily.</text>
</comment>
<name>A0A498J941_MALDO</name>
<evidence type="ECO:0000313" key="8">
    <source>
        <dbReference type="Proteomes" id="UP000290289"/>
    </source>
</evidence>
<feature type="repeat" description="PPR" evidence="3">
    <location>
        <begin position="232"/>
        <end position="266"/>
    </location>
</feature>
<feature type="repeat" description="PPR" evidence="3">
    <location>
        <begin position="652"/>
        <end position="686"/>
    </location>
</feature>
<dbReference type="NCBIfam" id="TIGR00756">
    <property type="entry name" value="PPR"/>
    <property type="match status" value="16"/>
</dbReference>
<feature type="repeat" description="PPR" evidence="3">
    <location>
        <begin position="267"/>
        <end position="301"/>
    </location>
</feature>
<dbReference type="Pfam" id="PF03016">
    <property type="entry name" value="Exostosin_GT47"/>
    <property type="match status" value="1"/>
</dbReference>
<feature type="repeat" description="PPR" evidence="3">
    <location>
        <begin position="197"/>
        <end position="231"/>
    </location>
</feature>
<feature type="region of interest" description="Disordered" evidence="4">
    <location>
        <begin position="1061"/>
        <end position="1081"/>
    </location>
</feature>
<dbReference type="Pfam" id="PF12854">
    <property type="entry name" value="PPR_1"/>
    <property type="match status" value="1"/>
</dbReference>
<feature type="repeat" description="PPR" evidence="3">
    <location>
        <begin position="582"/>
        <end position="616"/>
    </location>
</feature>
<dbReference type="PANTHER" id="PTHR47447">
    <property type="entry name" value="OS03G0856100 PROTEIN"/>
    <property type="match status" value="1"/>
</dbReference>
<dbReference type="InterPro" id="IPR040911">
    <property type="entry name" value="Exostosin_GT47"/>
</dbReference>
<dbReference type="FunFam" id="1.25.40.10:FF:000558">
    <property type="entry name" value="Pentatricopeptide repeat-containing protein At5g39710"/>
    <property type="match status" value="1"/>
</dbReference>
<feature type="repeat" description="PPR" evidence="3">
    <location>
        <begin position="786"/>
        <end position="820"/>
    </location>
</feature>
<reference evidence="7 8" key="1">
    <citation type="submission" date="2018-10" db="EMBL/GenBank/DDBJ databases">
        <title>A high-quality apple genome assembly.</title>
        <authorList>
            <person name="Hu J."/>
        </authorList>
    </citation>
    <scope>NUCLEOTIDE SEQUENCE [LARGE SCALE GENOMIC DNA]</scope>
    <source>
        <strain evidence="8">cv. HFTH1</strain>
        <tissue evidence="7">Young leaf</tissue>
    </source>
</reference>
<keyword evidence="5" id="KW-1133">Transmembrane helix</keyword>